<dbReference type="EMBL" id="JBHSAJ010000068">
    <property type="protein sequence ID" value="MFC3937572.1"/>
    <property type="molecule type" value="Genomic_DNA"/>
</dbReference>
<keyword evidence="2" id="KW-0732">Signal</keyword>
<feature type="chain" id="PRO_5046595251" evidence="2">
    <location>
        <begin position="22"/>
        <end position="206"/>
    </location>
</feature>
<keyword evidence="4" id="KW-1185">Reference proteome</keyword>
<proteinExistence type="predicted"/>
<feature type="compositionally biased region" description="Pro residues" evidence="1">
    <location>
        <begin position="23"/>
        <end position="34"/>
    </location>
</feature>
<dbReference type="Proteomes" id="UP001595693">
    <property type="component" value="Unassembled WGS sequence"/>
</dbReference>
<evidence type="ECO:0000256" key="2">
    <source>
        <dbReference type="SAM" id="SignalP"/>
    </source>
</evidence>
<evidence type="ECO:0000313" key="3">
    <source>
        <dbReference type="EMBL" id="MFC3937572.1"/>
    </source>
</evidence>
<feature type="compositionally biased region" description="Low complexity" evidence="1">
    <location>
        <begin position="35"/>
        <end position="51"/>
    </location>
</feature>
<evidence type="ECO:0000256" key="1">
    <source>
        <dbReference type="SAM" id="MobiDB-lite"/>
    </source>
</evidence>
<reference evidence="4" key="1">
    <citation type="journal article" date="2019" name="Int. J. Syst. Evol. Microbiol.">
        <title>The Global Catalogue of Microorganisms (GCM) 10K type strain sequencing project: providing services to taxonomists for standard genome sequencing and annotation.</title>
        <authorList>
            <consortium name="The Broad Institute Genomics Platform"/>
            <consortium name="The Broad Institute Genome Sequencing Center for Infectious Disease"/>
            <person name="Wu L."/>
            <person name="Ma J."/>
        </authorList>
    </citation>
    <scope>NUCLEOTIDE SEQUENCE [LARGE SCALE GENOMIC DNA]</scope>
    <source>
        <strain evidence="4">CCUG 2113</strain>
    </source>
</reference>
<feature type="region of interest" description="Disordered" evidence="1">
    <location>
        <begin position="176"/>
        <end position="206"/>
    </location>
</feature>
<sequence>MLLAAAITLAGCNATAPQAVAAPVPPMTAPPPTPVATESPSPNPAAATSAPSDAIPVLQVLAQTDRTLRMAPAELAKEIARLGEAEDASVETPLLLATALAQTRQPVDTARALGLVQRVMSNTTAAAQALHPLARLMESRLLQQRRLEDQLERQGQQLREAQRRNDQLNERLEAVRAIERSLTTRPAPLPAAPASPPGSSPQRPTP</sequence>
<gene>
    <name evidence="3" type="ORF">ACFOW3_23360</name>
</gene>
<protein>
    <submittedName>
        <fullName evidence="3">Uncharacterized protein</fullName>
    </submittedName>
</protein>
<evidence type="ECO:0000313" key="4">
    <source>
        <dbReference type="Proteomes" id="UP001595693"/>
    </source>
</evidence>
<name>A0ABV8DH17_9BURK</name>
<feature type="region of interest" description="Disordered" evidence="1">
    <location>
        <begin position="21"/>
        <end position="51"/>
    </location>
</feature>
<comment type="caution">
    <text evidence="3">The sequence shown here is derived from an EMBL/GenBank/DDBJ whole genome shotgun (WGS) entry which is preliminary data.</text>
</comment>
<feature type="compositionally biased region" description="Pro residues" evidence="1">
    <location>
        <begin position="187"/>
        <end position="206"/>
    </location>
</feature>
<dbReference type="RefSeq" id="WP_377808378.1">
    <property type="nucleotide sequence ID" value="NZ_JBHSAJ010000068.1"/>
</dbReference>
<feature type="signal peptide" evidence="2">
    <location>
        <begin position="1"/>
        <end position="21"/>
    </location>
</feature>
<organism evidence="3 4">
    <name type="scientific">Acidovorax facilis</name>
    <dbReference type="NCBI Taxonomy" id="12917"/>
    <lineage>
        <taxon>Bacteria</taxon>
        <taxon>Pseudomonadati</taxon>
        <taxon>Pseudomonadota</taxon>
        <taxon>Betaproteobacteria</taxon>
        <taxon>Burkholderiales</taxon>
        <taxon>Comamonadaceae</taxon>
        <taxon>Acidovorax</taxon>
    </lineage>
</organism>
<accession>A0ABV8DH17</accession>